<dbReference type="Gene3D" id="1.20.58.1100">
    <property type="match status" value="1"/>
</dbReference>
<evidence type="ECO:0008006" key="7">
    <source>
        <dbReference type="Google" id="ProtNLM"/>
    </source>
</evidence>
<evidence type="ECO:0000259" key="3">
    <source>
        <dbReference type="PROSITE" id="PS51258"/>
    </source>
</evidence>
<dbReference type="InterPro" id="IPR014772">
    <property type="entry name" value="Munc13_dom-2"/>
</dbReference>
<gene>
    <name evidence="5" type="ORF">RNJ44_02839</name>
</gene>
<dbReference type="PANTHER" id="PTHR47263:SF1">
    <property type="entry name" value="C2 DOMAIN PROTEIN (AFU_ORTHOLOGUE AFUA_7G02350)"/>
    <property type="match status" value="1"/>
</dbReference>
<dbReference type="PROSITE" id="PS51259">
    <property type="entry name" value="MHD2"/>
    <property type="match status" value="1"/>
</dbReference>
<comment type="caution">
    <text evidence="5">The sequence shown here is derived from an EMBL/GenBank/DDBJ whole genome shotgun (WGS) entry which is preliminary data.</text>
</comment>
<dbReference type="Gene3D" id="2.60.40.150">
    <property type="entry name" value="C2 domain"/>
    <property type="match status" value="1"/>
</dbReference>
<dbReference type="PANTHER" id="PTHR47263">
    <property type="entry name" value="ADENYLATE CYCLASE ACTIVATION PROTEIN GIT1"/>
    <property type="match status" value="1"/>
</dbReference>
<dbReference type="Proteomes" id="UP001623330">
    <property type="component" value="Unassembled WGS sequence"/>
</dbReference>
<dbReference type="SMART" id="SM00239">
    <property type="entry name" value="C2"/>
    <property type="match status" value="1"/>
</dbReference>
<dbReference type="InterPro" id="IPR035892">
    <property type="entry name" value="C2_domain_sf"/>
</dbReference>
<evidence type="ECO:0000259" key="2">
    <source>
        <dbReference type="PROSITE" id="PS50004"/>
    </source>
</evidence>
<evidence type="ECO:0000256" key="1">
    <source>
        <dbReference type="SAM" id="MobiDB-lite"/>
    </source>
</evidence>
<accession>A0ABR4P0E0</accession>
<dbReference type="SUPFAM" id="SSF49562">
    <property type="entry name" value="C2 domain (Calcium/lipid-binding domain, CaLB)"/>
    <property type="match status" value="1"/>
</dbReference>
<dbReference type="PROSITE" id="PS50004">
    <property type="entry name" value="C2"/>
    <property type="match status" value="1"/>
</dbReference>
<keyword evidence="6" id="KW-1185">Reference proteome</keyword>
<dbReference type="Gene3D" id="1.10.357.50">
    <property type="match status" value="1"/>
</dbReference>
<feature type="domain" description="C2" evidence="2">
    <location>
        <begin position="838"/>
        <end position="964"/>
    </location>
</feature>
<protein>
    <recommendedName>
        <fullName evidence="7">C2 domain-containing protein</fullName>
    </recommendedName>
</protein>
<feature type="domain" description="MHD2" evidence="4">
    <location>
        <begin position="1046"/>
        <end position="1187"/>
    </location>
</feature>
<dbReference type="EMBL" id="JBEVYD010000002">
    <property type="protein sequence ID" value="KAL3235051.1"/>
    <property type="molecule type" value="Genomic_DNA"/>
</dbReference>
<organism evidence="5 6">
    <name type="scientific">Nakaseomyces bracarensis</name>
    <dbReference type="NCBI Taxonomy" id="273131"/>
    <lineage>
        <taxon>Eukaryota</taxon>
        <taxon>Fungi</taxon>
        <taxon>Dikarya</taxon>
        <taxon>Ascomycota</taxon>
        <taxon>Saccharomycotina</taxon>
        <taxon>Saccharomycetes</taxon>
        <taxon>Saccharomycetales</taxon>
        <taxon>Saccharomycetaceae</taxon>
        <taxon>Nakaseomyces</taxon>
    </lineage>
</organism>
<evidence type="ECO:0000313" key="6">
    <source>
        <dbReference type="Proteomes" id="UP001623330"/>
    </source>
</evidence>
<feature type="region of interest" description="Disordered" evidence="1">
    <location>
        <begin position="1222"/>
        <end position="1248"/>
    </location>
</feature>
<feature type="compositionally biased region" description="Basic and acidic residues" evidence="1">
    <location>
        <begin position="1229"/>
        <end position="1248"/>
    </location>
</feature>
<feature type="domain" description="MHD1" evidence="3">
    <location>
        <begin position="617"/>
        <end position="735"/>
    </location>
</feature>
<evidence type="ECO:0000313" key="5">
    <source>
        <dbReference type="EMBL" id="KAL3235051.1"/>
    </source>
</evidence>
<dbReference type="Pfam" id="PF00168">
    <property type="entry name" value="C2"/>
    <property type="match status" value="1"/>
</dbReference>
<dbReference type="PROSITE" id="PS51258">
    <property type="entry name" value="MHD1"/>
    <property type="match status" value="1"/>
</dbReference>
<proteinExistence type="predicted"/>
<evidence type="ECO:0000259" key="4">
    <source>
        <dbReference type="PROSITE" id="PS51259"/>
    </source>
</evidence>
<dbReference type="InterPro" id="IPR000008">
    <property type="entry name" value="C2_dom"/>
</dbReference>
<reference evidence="5 6" key="1">
    <citation type="submission" date="2024-05" db="EMBL/GenBank/DDBJ databases">
        <title>Long read based assembly of the Candida bracarensis genome reveals expanded adhesin content.</title>
        <authorList>
            <person name="Marcet-Houben M."/>
            <person name="Ksiezopolska E."/>
            <person name="Gabaldon T."/>
        </authorList>
    </citation>
    <scope>NUCLEOTIDE SEQUENCE [LARGE SCALE GENOMIC DNA]</scope>
    <source>
        <strain evidence="5 6">CBM6</strain>
    </source>
</reference>
<dbReference type="InterPro" id="IPR014770">
    <property type="entry name" value="Munc13_1"/>
</dbReference>
<dbReference type="InterPro" id="IPR052811">
    <property type="entry name" value="Glucose_resp_signaling"/>
</dbReference>
<sequence length="1302" mass="150011">MSRDISNVSTTSTLSQFANDCNNEQIEELAYRHTLILILLEYINEPRFMNQNGSSFIERDVVNEVDTNSLNNNRLNVNSSYLRNSSNIRVSNVEDIISEVVVSLGDKLLLVTRNQIKVENDSYKRCLLKFYNDYYLDPIRKKEIKNSSNFEDIIAFFSQSASKELTKLPIDNMSRELFSQITLFVDLLINCLPNNALDEYKSKLSKMKTDFKPNRYKPLSKRYSLIPDSKEIKVGQQITAKNLDRKPTWQMNEISHIPYFMKLFSKSPAMIEADINYLISYISTANFRDELKREKDQLKKGLYYYRIEDFSEHREYRNWENFLLGELAILLDKFPNQSNDTNTNKINVIPKDRDKVYMNVLGKVLQQEYKSSDSTITLSKEATFFIFKCAKYWMLQFPSTIASLFQASLNSAVFIGEVLDIQLVENSSNVLNNMFLKSEVDRDLNLWNIHDRKLWLKTKKTICSKAMRSISILMSAIFEEEQPKFSPYLQFYYTTISSSDIVFSWFIEKSFEDKWVIQLKKSIMKVSESYYLSLVEKLPRDESLEIQHVHDIAEKIYFAVERIQKRYPKLLLEKLNISFISAGFLIDAFATDLKTMLEFVDRFHTKAGKTVAAADGLDCYSAIKDLKEIYVQVNPNEKFPVNLESIFSPYIVVLGTDIKKRLLKVVKAALRNENWEKANANTYYSNSVVDIFKMVNESILIFKKLDWENQYQLSVVITAILKEFVACIKYYCLKMLGMIQEDLKSNSPNDMMIYKKEDEKKTSGVEKMEERPKTWSFHDIKKALKSTPIVKVPAPYEYTRRTCIILNDLDAMLSMMNKLDEVVNAQELSEIISKKSKTDGSFEKAINGEDVVSNNIYTVRILTCSGVHLHSKDGFGNLSVTIIDDMRGKELGATNIVEDTLSPIWDEDFEIEIPVKKTGSLSLFVWNHPDGTTKKSSSNELCGKGKVTLDSKRFPNNGGFSELEVPLIPKGQLEIQISLEKESMDALFCMGNMYRSIERSKEKTIELIVNKFTNVVNHAFSRQTLKLVTSELKHGKGSIEDDETVYDAIVPLFDYLNSNLSILAAELTQELLFEVMLKAWEVILSRANSLLLPPLNTISSSGIINSARKSIWRNSVSSNSSIAGFGRPFTEIEVKIVFMWLDAICVDFFYNNGEGPDLDKLKNFNYKKLLYISQYYNRSVLELKKKVAALELDYDKYLLNSLENGLTSLADLRERSNKISRNATIMDNSSKKNRENAKSQSEKERKDPLRDAVGELEVILRILVTKGEFHFVYKCVNKMNDLRKKVGNKRRAREAALGKRTI</sequence>
<name>A0ABR4P0E0_9SACH</name>